<dbReference type="InterPro" id="IPR041118">
    <property type="entry name" value="Rx_N"/>
</dbReference>
<keyword evidence="3" id="KW-0547">Nucleotide-binding</keyword>
<dbReference type="InterPro" id="IPR002182">
    <property type="entry name" value="NB-ARC"/>
</dbReference>
<dbReference type="Pfam" id="PF18052">
    <property type="entry name" value="Rx_N"/>
    <property type="match status" value="1"/>
</dbReference>
<dbReference type="Proteomes" id="UP001603857">
    <property type="component" value="Unassembled WGS sequence"/>
</dbReference>
<evidence type="ECO:0000259" key="6">
    <source>
        <dbReference type="Pfam" id="PF00931"/>
    </source>
</evidence>
<evidence type="ECO:0000256" key="4">
    <source>
        <dbReference type="ARBA" id="ARBA00022821"/>
    </source>
</evidence>
<dbReference type="InterPro" id="IPR036388">
    <property type="entry name" value="WH-like_DNA-bd_sf"/>
</dbReference>
<dbReference type="Pfam" id="PF25019">
    <property type="entry name" value="LRR_R13L1-DRL21"/>
    <property type="match status" value="1"/>
</dbReference>
<feature type="domain" description="Disease resistance protein winged helix" evidence="8">
    <location>
        <begin position="344"/>
        <end position="410"/>
    </location>
</feature>
<keyword evidence="1" id="KW-0433">Leucine-rich repeat</keyword>
<evidence type="ECO:0000259" key="8">
    <source>
        <dbReference type="Pfam" id="PF23559"/>
    </source>
</evidence>
<dbReference type="InterPro" id="IPR042197">
    <property type="entry name" value="Apaf_helical"/>
</dbReference>
<name>A0ABD1NMJ6_9FABA</name>
<dbReference type="FunFam" id="1.10.10.10:FF:000322">
    <property type="entry name" value="Probable disease resistance protein At1g63360"/>
    <property type="match status" value="1"/>
</dbReference>
<keyword evidence="2" id="KW-0677">Repeat</keyword>
<evidence type="ECO:0000256" key="5">
    <source>
        <dbReference type="ARBA" id="ARBA00022840"/>
    </source>
</evidence>
<dbReference type="Gene3D" id="3.80.10.10">
    <property type="entry name" value="Ribonuclease Inhibitor"/>
    <property type="match status" value="2"/>
</dbReference>
<dbReference type="InterPro" id="IPR027417">
    <property type="entry name" value="P-loop_NTPase"/>
</dbReference>
<dbReference type="Pfam" id="PF00931">
    <property type="entry name" value="NB-ARC"/>
    <property type="match status" value="1"/>
</dbReference>
<feature type="domain" description="Disease resistance N-terminal" evidence="7">
    <location>
        <begin position="5"/>
        <end position="90"/>
    </location>
</feature>
<dbReference type="EMBL" id="JBGMDY010000001">
    <property type="protein sequence ID" value="KAL2349365.1"/>
    <property type="molecule type" value="Genomic_DNA"/>
</dbReference>
<evidence type="ECO:0000259" key="9">
    <source>
        <dbReference type="Pfam" id="PF25019"/>
    </source>
</evidence>
<dbReference type="GO" id="GO:0006952">
    <property type="term" value="P:defense response"/>
    <property type="evidence" value="ECO:0007669"/>
    <property type="project" value="UniProtKB-KW"/>
</dbReference>
<dbReference type="Gene3D" id="1.10.10.10">
    <property type="entry name" value="Winged helix-like DNA-binding domain superfamily/Winged helix DNA-binding domain"/>
    <property type="match status" value="1"/>
</dbReference>
<dbReference type="CDD" id="cd14798">
    <property type="entry name" value="RX-CC_like"/>
    <property type="match status" value="1"/>
</dbReference>
<evidence type="ECO:0000313" key="10">
    <source>
        <dbReference type="EMBL" id="KAL2349365.1"/>
    </source>
</evidence>
<evidence type="ECO:0000256" key="1">
    <source>
        <dbReference type="ARBA" id="ARBA00022614"/>
    </source>
</evidence>
<dbReference type="Gene3D" id="1.10.8.430">
    <property type="entry name" value="Helical domain of apoptotic protease-activating factors"/>
    <property type="match status" value="1"/>
</dbReference>
<dbReference type="InterPro" id="IPR058922">
    <property type="entry name" value="WHD_DRP"/>
</dbReference>
<dbReference type="GO" id="GO:0051707">
    <property type="term" value="P:response to other organism"/>
    <property type="evidence" value="ECO:0007669"/>
    <property type="project" value="UniProtKB-ARBA"/>
</dbReference>
<feature type="domain" description="NB-ARC" evidence="6">
    <location>
        <begin position="126"/>
        <end position="258"/>
    </location>
</feature>
<dbReference type="InterPro" id="IPR056789">
    <property type="entry name" value="LRR_R13L1-DRL21"/>
</dbReference>
<evidence type="ECO:0000259" key="7">
    <source>
        <dbReference type="Pfam" id="PF18052"/>
    </source>
</evidence>
<dbReference type="PRINTS" id="PR00364">
    <property type="entry name" value="DISEASERSIST"/>
</dbReference>
<dbReference type="PANTHER" id="PTHR36766:SF42">
    <property type="entry name" value="NB-ARC DOMAIN DISEASE RESISTANCE PROTEIN"/>
    <property type="match status" value="1"/>
</dbReference>
<dbReference type="GO" id="GO:0005524">
    <property type="term" value="F:ATP binding"/>
    <property type="evidence" value="ECO:0007669"/>
    <property type="project" value="UniProtKB-KW"/>
</dbReference>
<accession>A0ABD1NMJ6</accession>
<evidence type="ECO:0000256" key="3">
    <source>
        <dbReference type="ARBA" id="ARBA00022741"/>
    </source>
</evidence>
<sequence>MAEAVLEIVLENLISFIQKELGQILGFDQEMKNMKNLSSLFTATKATLEDAAEKQFSDKSVKDWLQKLKDAAHSLDDILDECAYEALGLEYHGVKCGLLGKVRRSCLSSFHHKHIAFRYKIAKKMKLIFNHERVVSHFEKTIWVCVSEDFGLKRTIKAIIEAVTGSASGNLDLEILQRKLQNLLQRKRYLLVLDDVWDDKQENWQRLKSVLSCKAKGASVLVTTRLPTVASIMGTKPPHELSMLSEIDCWELFKQRAFGPNEVIQEELVIIGKEIVRKCGGVPLAAKSLGGLLRFKREKKEWFYVKESNLWNLPQDENSIIPALRLSYLNLPIKQRQCFAFCAIFPKDERIEKQYLIELWMANGFISSNEILDAEDVGDGVWHELYWRSFFQEIKTDEFGRVISFKMHDLAQFAAEGVCCITNDNHVTTLSERIFHLSDYRFSWKSYDEIIQLHQVKSLRTCIDCYRIGQLSAHVFKCYSLRVLHYQPTGELSSSIGDLKHLRYLNLSRGWFKTLPESLCNLWNLQILKLDGCKRLQKLPNNLIRLKYIQQLSLDGCSSLSSLPPQIGKLTSLRILNVYFVGKEKGFNLEELGPLKLKGDLCITRLEKVQSVMDAKKAKMSSKQLNMLWLSWGTNEESELQENVEQILEELQPDIQQLHSLSLFRYKGSYFPQWISSSSIKELQILECHKFNVSAGFQYLKDLKIDGCKEVDGLHEALQHMTALKSLYLHNLPNLDSLPDCFENLPLLCNFEINNRPKLTCLPVSLSLSTLKNFTIWGCPELEKRCQKETGEDWQKITHVPNVEVISMTLGEFDDSCAEFLRLRSAI</sequence>
<dbReference type="Gene3D" id="3.40.50.300">
    <property type="entry name" value="P-loop containing nucleotide triphosphate hydrolases"/>
    <property type="match status" value="1"/>
</dbReference>
<dbReference type="SUPFAM" id="SSF52540">
    <property type="entry name" value="P-loop containing nucleoside triphosphate hydrolases"/>
    <property type="match status" value="1"/>
</dbReference>
<dbReference type="InterPro" id="IPR032675">
    <property type="entry name" value="LRR_dom_sf"/>
</dbReference>
<dbReference type="InterPro" id="IPR038005">
    <property type="entry name" value="RX-like_CC"/>
</dbReference>
<organism evidence="10 11">
    <name type="scientific">Flemingia macrophylla</name>
    <dbReference type="NCBI Taxonomy" id="520843"/>
    <lineage>
        <taxon>Eukaryota</taxon>
        <taxon>Viridiplantae</taxon>
        <taxon>Streptophyta</taxon>
        <taxon>Embryophyta</taxon>
        <taxon>Tracheophyta</taxon>
        <taxon>Spermatophyta</taxon>
        <taxon>Magnoliopsida</taxon>
        <taxon>eudicotyledons</taxon>
        <taxon>Gunneridae</taxon>
        <taxon>Pentapetalae</taxon>
        <taxon>rosids</taxon>
        <taxon>fabids</taxon>
        <taxon>Fabales</taxon>
        <taxon>Fabaceae</taxon>
        <taxon>Papilionoideae</taxon>
        <taxon>50 kb inversion clade</taxon>
        <taxon>NPAAA clade</taxon>
        <taxon>indigoferoid/millettioid clade</taxon>
        <taxon>Phaseoleae</taxon>
        <taxon>Flemingia</taxon>
    </lineage>
</organism>
<keyword evidence="5" id="KW-0067">ATP-binding</keyword>
<comment type="caution">
    <text evidence="10">The sequence shown here is derived from an EMBL/GenBank/DDBJ whole genome shotgun (WGS) entry which is preliminary data.</text>
</comment>
<dbReference type="Gene3D" id="1.20.5.4130">
    <property type="match status" value="1"/>
</dbReference>
<proteinExistence type="predicted"/>
<feature type="domain" description="R13L1/DRL21-like LRR repeat region" evidence="9">
    <location>
        <begin position="589"/>
        <end position="705"/>
    </location>
</feature>
<keyword evidence="11" id="KW-1185">Reference proteome</keyword>
<dbReference type="SUPFAM" id="SSF52058">
    <property type="entry name" value="L domain-like"/>
    <property type="match status" value="1"/>
</dbReference>
<evidence type="ECO:0000256" key="2">
    <source>
        <dbReference type="ARBA" id="ARBA00022737"/>
    </source>
</evidence>
<gene>
    <name evidence="10" type="ORF">Fmac_003365</name>
</gene>
<dbReference type="AlphaFoldDB" id="A0ABD1NMJ6"/>
<protein>
    <submittedName>
        <fullName evidence="10">Uncharacterized protein</fullName>
    </submittedName>
</protein>
<reference evidence="10 11" key="1">
    <citation type="submission" date="2024-08" db="EMBL/GenBank/DDBJ databases">
        <title>Insights into the chromosomal genome structure of Flemingia macrophylla.</title>
        <authorList>
            <person name="Ding Y."/>
            <person name="Zhao Y."/>
            <person name="Bi W."/>
            <person name="Wu M."/>
            <person name="Zhao G."/>
            <person name="Gong Y."/>
            <person name="Li W."/>
            <person name="Zhang P."/>
        </authorList>
    </citation>
    <scope>NUCLEOTIDE SEQUENCE [LARGE SCALE GENOMIC DNA]</scope>
    <source>
        <strain evidence="10">DYQJB</strain>
        <tissue evidence="10">Leaf</tissue>
    </source>
</reference>
<dbReference type="Pfam" id="PF23559">
    <property type="entry name" value="WHD_DRP"/>
    <property type="match status" value="1"/>
</dbReference>
<dbReference type="PANTHER" id="PTHR36766">
    <property type="entry name" value="PLANT BROAD-SPECTRUM MILDEW RESISTANCE PROTEIN RPW8"/>
    <property type="match status" value="1"/>
</dbReference>
<keyword evidence="4" id="KW-0611">Plant defense</keyword>
<evidence type="ECO:0000313" key="11">
    <source>
        <dbReference type="Proteomes" id="UP001603857"/>
    </source>
</evidence>